<dbReference type="EMBL" id="JACEIK010000317">
    <property type="protein sequence ID" value="MCD7454809.1"/>
    <property type="molecule type" value="Genomic_DNA"/>
</dbReference>
<evidence type="ECO:0000313" key="3">
    <source>
        <dbReference type="Proteomes" id="UP000823775"/>
    </source>
</evidence>
<proteinExistence type="predicted"/>
<comment type="caution">
    <text evidence="2">The sequence shown here is derived from an EMBL/GenBank/DDBJ whole genome shotgun (WGS) entry which is preliminary data.</text>
</comment>
<feature type="compositionally biased region" description="Basic and acidic residues" evidence="1">
    <location>
        <begin position="85"/>
        <end position="115"/>
    </location>
</feature>
<gene>
    <name evidence="2" type="ORF">HAX54_026103</name>
</gene>
<organism evidence="2 3">
    <name type="scientific">Datura stramonium</name>
    <name type="common">Jimsonweed</name>
    <name type="synonym">Common thornapple</name>
    <dbReference type="NCBI Taxonomy" id="4076"/>
    <lineage>
        <taxon>Eukaryota</taxon>
        <taxon>Viridiplantae</taxon>
        <taxon>Streptophyta</taxon>
        <taxon>Embryophyta</taxon>
        <taxon>Tracheophyta</taxon>
        <taxon>Spermatophyta</taxon>
        <taxon>Magnoliopsida</taxon>
        <taxon>eudicotyledons</taxon>
        <taxon>Gunneridae</taxon>
        <taxon>Pentapetalae</taxon>
        <taxon>asterids</taxon>
        <taxon>lamiids</taxon>
        <taxon>Solanales</taxon>
        <taxon>Solanaceae</taxon>
        <taxon>Solanoideae</taxon>
        <taxon>Datureae</taxon>
        <taxon>Datura</taxon>
    </lineage>
</organism>
<reference evidence="2 3" key="1">
    <citation type="journal article" date="2021" name="BMC Genomics">
        <title>Datura genome reveals duplications of psychoactive alkaloid biosynthetic genes and high mutation rate following tissue culture.</title>
        <authorList>
            <person name="Rajewski A."/>
            <person name="Carter-House D."/>
            <person name="Stajich J."/>
            <person name="Litt A."/>
        </authorList>
    </citation>
    <scope>NUCLEOTIDE SEQUENCE [LARGE SCALE GENOMIC DNA]</scope>
    <source>
        <strain evidence="2">AR-01</strain>
    </source>
</reference>
<name>A0ABS8S7R5_DATST</name>
<evidence type="ECO:0008006" key="4">
    <source>
        <dbReference type="Google" id="ProtNLM"/>
    </source>
</evidence>
<feature type="region of interest" description="Disordered" evidence="1">
    <location>
        <begin position="85"/>
        <end position="120"/>
    </location>
</feature>
<evidence type="ECO:0000256" key="1">
    <source>
        <dbReference type="SAM" id="MobiDB-lite"/>
    </source>
</evidence>
<dbReference type="SUPFAM" id="SSF52172">
    <property type="entry name" value="CheY-like"/>
    <property type="match status" value="1"/>
</dbReference>
<sequence length="132" mass="15078">MDCESSISCVPSRFGGLGILLVDDDITFLSNIASTLEEHSFKVMTSMMKKYIEEEAREQGAHFILMNPISSEKLKNVWKYVHGHQIEASRKSKHEAKGSKTMRSIDEETQHKSFDPYEEEDNSLIFKNTMDG</sequence>
<dbReference type="InterPro" id="IPR011006">
    <property type="entry name" value="CheY-like_superfamily"/>
</dbReference>
<accession>A0ABS8S7R5</accession>
<protein>
    <recommendedName>
        <fullName evidence="4">Response regulatory domain-containing protein</fullName>
    </recommendedName>
</protein>
<dbReference type="Proteomes" id="UP000823775">
    <property type="component" value="Unassembled WGS sequence"/>
</dbReference>
<evidence type="ECO:0000313" key="2">
    <source>
        <dbReference type="EMBL" id="MCD7454809.1"/>
    </source>
</evidence>
<keyword evidence="3" id="KW-1185">Reference proteome</keyword>